<evidence type="ECO:0000313" key="5">
    <source>
        <dbReference type="Proteomes" id="UP000546162"/>
    </source>
</evidence>
<comment type="caution">
    <text evidence="4">The sequence shown here is derived from an EMBL/GenBank/DDBJ whole genome shotgun (WGS) entry which is preliminary data.</text>
</comment>
<dbReference type="PANTHER" id="PTHR43420">
    <property type="entry name" value="ACETYLTRANSFERASE"/>
    <property type="match status" value="1"/>
</dbReference>
<dbReference type="PROSITE" id="PS51186">
    <property type="entry name" value="GNAT"/>
    <property type="match status" value="1"/>
</dbReference>
<evidence type="ECO:0000259" key="3">
    <source>
        <dbReference type="PROSITE" id="PS51186"/>
    </source>
</evidence>
<keyword evidence="1" id="KW-0808">Transferase</keyword>
<name>A0A7W7MBT5_9ACTN</name>
<dbReference type="InterPro" id="IPR000182">
    <property type="entry name" value="GNAT_dom"/>
</dbReference>
<protein>
    <submittedName>
        <fullName evidence="4">Ribosomal protein S18 acetylase RimI-like enzyme</fullName>
    </submittedName>
</protein>
<accession>A0A7W7MBT5</accession>
<dbReference type="PANTHER" id="PTHR43420:SF12">
    <property type="entry name" value="N-ACETYLTRANSFERASE DOMAIN-CONTAINING PROTEIN"/>
    <property type="match status" value="1"/>
</dbReference>
<reference evidence="4 5" key="1">
    <citation type="submission" date="2020-08" db="EMBL/GenBank/DDBJ databases">
        <title>Sequencing the genomes of 1000 actinobacteria strains.</title>
        <authorList>
            <person name="Klenk H.-P."/>
        </authorList>
    </citation>
    <scope>NUCLEOTIDE SEQUENCE [LARGE SCALE GENOMIC DNA]</scope>
    <source>
        <strain evidence="4 5">DSM 45809</strain>
    </source>
</reference>
<keyword evidence="4" id="KW-0689">Ribosomal protein</keyword>
<keyword evidence="4" id="KW-0687">Ribonucleoprotein</keyword>
<dbReference type="InterPro" id="IPR016181">
    <property type="entry name" value="Acyl_CoA_acyltransferase"/>
</dbReference>
<feature type="domain" description="N-acetyltransferase" evidence="3">
    <location>
        <begin position="4"/>
        <end position="159"/>
    </location>
</feature>
<dbReference type="SUPFAM" id="SSF55729">
    <property type="entry name" value="Acyl-CoA N-acyltransferases (Nat)"/>
    <property type="match status" value="1"/>
</dbReference>
<sequence length="159" mass="17359">MPDVLIRQMTQAEFDDWRAAAIRSHADEQMAAGNWSPDEAEQLATEGHDALLPGGFATPGMLFLAADDPEGDRVGILWLSETHPRGIPDCGFLYDIEVAEPYRGSGYGRALLTAAEDELRSRGVQSLGLNVFGDNTAAVRLYETSGYRVVTQQMLKSLT</sequence>
<proteinExistence type="predicted"/>
<evidence type="ECO:0000256" key="1">
    <source>
        <dbReference type="ARBA" id="ARBA00022679"/>
    </source>
</evidence>
<dbReference type="Pfam" id="PF00583">
    <property type="entry name" value="Acetyltransf_1"/>
    <property type="match status" value="1"/>
</dbReference>
<dbReference type="GO" id="GO:0016747">
    <property type="term" value="F:acyltransferase activity, transferring groups other than amino-acyl groups"/>
    <property type="evidence" value="ECO:0007669"/>
    <property type="project" value="InterPro"/>
</dbReference>
<dbReference type="EMBL" id="JACHNB010000001">
    <property type="protein sequence ID" value="MBB4744135.1"/>
    <property type="molecule type" value="Genomic_DNA"/>
</dbReference>
<gene>
    <name evidence="4" type="ORF">BJY16_007594</name>
</gene>
<dbReference type="CDD" id="cd04301">
    <property type="entry name" value="NAT_SF"/>
    <property type="match status" value="1"/>
</dbReference>
<dbReference type="RefSeq" id="WP_185044338.1">
    <property type="nucleotide sequence ID" value="NZ_BAABFG010000005.1"/>
</dbReference>
<dbReference type="GO" id="GO:0005840">
    <property type="term" value="C:ribosome"/>
    <property type="evidence" value="ECO:0007669"/>
    <property type="project" value="UniProtKB-KW"/>
</dbReference>
<evidence type="ECO:0000313" key="4">
    <source>
        <dbReference type="EMBL" id="MBB4744135.1"/>
    </source>
</evidence>
<organism evidence="4 5">
    <name type="scientific">Actinoplanes octamycinicus</name>
    <dbReference type="NCBI Taxonomy" id="135948"/>
    <lineage>
        <taxon>Bacteria</taxon>
        <taxon>Bacillati</taxon>
        <taxon>Actinomycetota</taxon>
        <taxon>Actinomycetes</taxon>
        <taxon>Micromonosporales</taxon>
        <taxon>Micromonosporaceae</taxon>
        <taxon>Actinoplanes</taxon>
    </lineage>
</organism>
<dbReference type="AlphaFoldDB" id="A0A7W7MBT5"/>
<dbReference type="Proteomes" id="UP000546162">
    <property type="component" value="Unassembled WGS sequence"/>
</dbReference>
<dbReference type="Gene3D" id="3.40.630.30">
    <property type="match status" value="1"/>
</dbReference>
<dbReference type="InterPro" id="IPR050680">
    <property type="entry name" value="YpeA/RimI_acetyltransf"/>
</dbReference>
<keyword evidence="5" id="KW-1185">Reference proteome</keyword>
<evidence type="ECO:0000256" key="2">
    <source>
        <dbReference type="ARBA" id="ARBA00023315"/>
    </source>
</evidence>
<keyword evidence="2" id="KW-0012">Acyltransferase</keyword>